<reference evidence="1" key="1">
    <citation type="submission" date="2018-08" db="EMBL/GenBank/DDBJ databases">
        <title>Identification of Burkholderia cepacia strains that express a Burkholderia pseudomallei-like capsular polysaccharide.</title>
        <authorList>
            <person name="Burtnick M.N."/>
            <person name="Vongsouvath M."/>
            <person name="Newton P."/>
            <person name="Wuthiekanun V."/>
            <person name="Limmathurotsakul D."/>
            <person name="Brett P.J."/>
            <person name="Chantratita N."/>
            <person name="Dance D.A."/>
        </authorList>
    </citation>
    <scope>NUCLEOTIDE SEQUENCE</scope>
    <source>
        <strain evidence="1">SBXCC001</strain>
    </source>
</reference>
<sequence>MHPPIRRAGRYARIKPAIAGERQSRRATSCLASPRVVRSLFHLSHAGSRKRGVRIARA</sequence>
<gene>
    <name evidence="1" type="ORF">C7S16_3844</name>
</gene>
<dbReference type="Proteomes" id="UP001272137">
    <property type="component" value="Unassembled WGS sequence"/>
</dbReference>
<accession>A0AAW9CWW4</accession>
<dbReference type="EMBL" id="QXCT01000002">
    <property type="protein sequence ID" value="MDW9254637.1"/>
    <property type="molecule type" value="Genomic_DNA"/>
</dbReference>
<proteinExistence type="predicted"/>
<evidence type="ECO:0000313" key="2">
    <source>
        <dbReference type="Proteomes" id="UP001272137"/>
    </source>
</evidence>
<protein>
    <submittedName>
        <fullName evidence="1">Uncharacterized protein</fullName>
    </submittedName>
</protein>
<evidence type="ECO:0000313" key="1">
    <source>
        <dbReference type="EMBL" id="MDW9254637.1"/>
    </source>
</evidence>
<organism evidence="1 2">
    <name type="scientific">Burkholderia thailandensis</name>
    <dbReference type="NCBI Taxonomy" id="57975"/>
    <lineage>
        <taxon>Bacteria</taxon>
        <taxon>Pseudomonadati</taxon>
        <taxon>Pseudomonadota</taxon>
        <taxon>Betaproteobacteria</taxon>
        <taxon>Burkholderiales</taxon>
        <taxon>Burkholderiaceae</taxon>
        <taxon>Burkholderia</taxon>
        <taxon>pseudomallei group</taxon>
    </lineage>
</organism>
<dbReference type="AlphaFoldDB" id="A0AAW9CWW4"/>
<comment type="caution">
    <text evidence="1">The sequence shown here is derived from an EMBL/GenBank/DDBJ whole genome shotgun (WGS) entry which is preliminary data.</text>
</comment>
<name>A0AAW9CWW4_BURTH</name>